<gene>
    <name evidence="1" type="ORF">NVS47_07555</name>
</gene>
<dbReference type="EMBL" id="JANPWE010000003">
    <property type="protein sequence ID" value="MCR6545371.1"/>
    <property type="molecule type" value="Genomic_DNA"/>
</dbReference>
<dbReference type="Gene3D" id="3.40.50.300">
    <property type="entry name" value="P-loop containing nucleotide triphosphate hydrolases"/>
    <property type="match status" value="1"/>
</dbReference>
<keyword evidence="2" id="KW-1185">Reference proteome</keyword>
<dbReference type="InterPro" id="IPR027417">
    <property type="entry name" value="P-loop_NTPase"/>
</dbReference>
<sequence>MKKGKIKYVFPGGNTSQGFHSFYQDGLKDMERIFILKGGPGTGKSTLIRKIGLEVVERGYPVEFWQCSSDNDSLDGVIIPDFKIAIIDGTAPHVVDPRYPGVVDQIINLGDHWDEEYLKAHKNIIKKLVDEISVSFQAAYEQLHQAQEAYTEWKELNTDAMDLDKVNQKTEQLMQEIFSVHVPVIRHMFASAITPRGLVNFINNITEDCKRRYILKGLPGTGKSTLIKKIAEGAVERGYQADIYHCALDPNSLDMVVIPQLGIAVLDGSSPHVEEPERTGDIVINMLDALDLGEMRKQGKKTGDIEAEYKNYMNEAISKIAQAKNLHDQLESFYIKAMDFEAVEHTGAQVLNKILSQVAKKEV</sequence>
<reference evidence="1 2" key="1">
    <citation type="submission" date="2022-08" db="EMBL/GenBank/DDBJ databases">
        <title>Proteogenomics of the novel Dehalobacterium formicoaceticum strain EZ94 highlights a key role of methyltransferases during anaerobic dichloromethane degradation.</title>
        <authorList>
            <person name="Wasmund K."/>
        </authorList>
    </citation>
    <scope>NUCLEOTIDE SEQUENCE [LARGE SCALE GENOMIC DNA]</scope>
    <source>
        <strain evidence="1 2">EZ94</strain>
    </source>
</reference>
<name>A0ABT1Y4E6_9FIRM</name>
<organism evidence="1 2">
    <name type="scientific">Dehalobacterium formicoaceticum</name>
    <dbReference type="NCBI Taxonomy" id="51515"/>
    <lineage>
        <taxon>Bacteria</taxon>
        <taxon>Bacillati</taxon>
        <taxon>Bacillota</taxon>
        <taxon>Clostridia</taxon>
        <taxon>Eubacteriales</taxon>
        <taxon>Peptococcaceae</taxon>
        <taxon>Dehalobacterium</taxon>
    </lineage>
</organism>
<accession>A0ABT1Y4E6</accession>
<dbReference type="RefSeq" id="WP_089609349.1">
    <property type="nucleotide sequence ID" value="NZ_CP022121.1"/>
</dbReference>
<proteinExistence type="predicted"/>
<dbReference type="Proteomes" id="UP001524944">
    <property type="component" value="Unassembled WGS sequence"/>
</dbReference>
<evidence type="ECO:0000313" key="2">
    <source>
        <dbReference type="Proteomes" id="UP001524944"/>
    </source>
</evidence>
<protein>
    <submittedName>
        <fullName evidence="1">PRK06851 family protein</fullName>
    </submittedName>
</protein>
<comment type="caution">
    <text evidence="1">The sequence shown here is derived from an EMBL/GenBank/DDBJ whole genome shotgun (WGS) entry which is preliminary data.</text>
</comment>
<dbReference type="SUPFAM" id="SSF52540">
    <property type="entry name" value="P-loop containing nucleoside triphosphate hydrolases"/>
    <property type="match status" value="3"/>
</dbReference>
<evidence type="ECO:0000313" key="1">
    <source>
        <dbReference type="EMBL" id="MCR6545371.1"/>
    </source>
</evidence>